<protein>
    <submittedName>
        <fullName evidence="2">Uncharacterized protein</fullName>
    </submittedName>
</protein>
<dbReference type="Proteomes" id="UP000325313">
    <property type="component" value="Unassembled WGS sequence"/>
</dbReference>
<organism evidence="2 3">
    <name type="scientific">Puccinia graminis f. sp. tritici</name>
    <dbReference type="NCBI Taxonomy" id="56615"/>
    <lineage>
        <taxon>Eukaryota</taxon>
        <taxon>Fungi</taxon>
        <taxon>Dikarya</taxon>
        <taxon>Basidiomycota</taxon>
        <taxon>Pucciniomycotina</taxon>
        <taxon>Pucciniomycetes</taxon>
        <taxon>Pucciniales</taxon>
        <taxon>Pucciniaceae</taxon>
        <taxon>Puccinia</taxon>
    </lineage>
</organism>
<sequence>MEEWVEMNEGVREAVGSMRVSMAWSDLAVLQGRWQAMAGMVERTLARLTSWFKSWLAGRNPSRRGGTQPSLSEGIPSDELV</sequence>
<evidence type="ECO:0000313" key="2">
    <source>
        <dbReference type="EMBL" id="KAA1081876.1"/>
    </source>
</evidence>
<comment type="caution">
    <text evidence="2">The sequence shown here is derived from an EMBL/GenBank/DDBJ whole genome shotgun (WGS) entry which is preliminary data.</text>
</comment>
<dbReference type="AlphaFoldDB" id="A0A5B0N041"/>
<accession>A0A5B0N041</accession>
<name>A0A5B0N041_PUCGR</name>
<dbReference type="EMBL" id="VDEP01000440">
    <property type="protein sequence ID" value="KAA1081876.1"/>
    <property type="molecule type" value="Genomic_DNA"/>
</dbReference>
<proteinExistence type="predicted"/>
<reference evidence="2 3" key="1">
    <citation type="submission" date="2019-05" db="EMBL/GenBank/DDBJ databases">
        <title>Emergence of the Ug99 lineage of the wheat stem rust pathogen through somatic hybridization.</title>
        <authorList>
            <person name="Li F."/>
            <person name="Upadhyaya N.M."/>
            <person name="Sperschneider J."/>
            <person name="Matny O."/>
            <person name="Nguyen-Phuc H."/>
            <person name="Mago R."/>
            <person name="Raley C."/>
            <person name="Miller M.E."/>
            <person name="Silverstein K.A.T."/>
            <person name="Henningsen E."/>
            <person name="Hirsch C.D."/>
            <person name="Visser B."/>
            <person name="Pretorius Z.A."/>
            <person name="Steffenson B.J."/>
            <person name="Schwessinger B."/>
            <person name="Dodds P.N."/>
            <person name="Figueroa M."/>
        </authorList>
    </citation>
    <scope>NUCLEOTIDE SEQUENCE [LARGE SCALE GENOMIC DNA]</scope>
    <source>
        <strain evidence="2 3">Ug99</strain>
    </source>
</reference>
<gene>
    <name evidence="2" type="ORF">PGTUg99_025282</name>
</gene>
<evidence type="ECO:0000313" key="3">
    <source>
        <dbReference type="Proteomes" id="UP000325313"/>
    </source>
</evidence>
<evidence type="ECO:0000256" key="1">
    <source>
        <dbReference type="SAM" id="MobiDB-lite"/>
    </source>
</evidence>
<feature type="region of interest" description="Disordered" evidence="1">
    <location>
        <begin position="58"/>
        <end position="81"/>
    </location>
</feature>